<feature type="transmembrane region" description="Helical" evidence="1">
    <location>
        <begin position="33"/>
        <end position="55"/>
    </location>
</feature>
<organism evidence="2 3">
    <name type="scientific">Sphingobium yanoikuyae</name>
    <name type="common">Sphingomonas yanoikuyae</name>
    <dbReference type="NCBI Taxonomy" id="13690"/>
    <lineage>
        <taxon>Bacteria</taxon>
        <taxon>Pseudomonadati</taxon>
        <taxon>Pseudomonadota</taxon>
        <taxon>Alphaproteobacteria</taxon>
        <taxon>Sphingomonadales</taxon>
        <taxon>Sphingomonadaceae</taxon>
        <taxon>Sphingobium</taxon>
    </lineage>
</organism>
<protein>
    <submittedName>
        <fullName evidence="2">DUF805 domain-containing protein</fullName>
    </submittedName>
</protein>
<feature type="transmembrane region" description="Helical" evidence="1">
    <location>
        <begin position="61"/>
        <end position="79"/>
    </location>
</feature>
<dbReference type="PANTHER" id="PTHR34980:SF2">
    <property type="entry name" value="INNER MEMBRANE PROTEIN YHAH-RELATED"/>
    <property type="match status" value="1"/>
</dbReference>
<keyword evidence="1" id="KW-0472">Membrane</keyword>
<dbReference type="PANTHER" id="PTHR34980">
    <property type="entry name" value="INNER MEMBRANE PROTEIN-RELATED-RELATED"/>
    <property type="match status" value="1"/>
</dbReference>
<sequence length="157" mass="17651">MSYPAGSRAEFSLILHSIKSTFDFNGRARRSELLYYQIAVALLGIVIGFGSMAILSLQQRVLLLSLMQIVTAIPLFALFARRLHDQDRSGWWALPLPVIIAFNMTDNYHRWTNDGQIPSLPLPLTIIRSLAIIAMLVFTFWPGTQGPNHFGKDPRPA</sequence>
<feature type="transmembrane region" description="Helical" evidence="1">
    <location>
        <begin position="120"/>
        <end position="141"/>
    </location>
</feature>
<proteinExistence type="predicted"/>
<accession>A0A6P1GH62</accession>
<reference evidence="2 3" key="1">
    <citation type="submission" date="2019-12" db="EMBL/GenBank/DDBJ databases">
        <title>Functional and genomic insights into the Sphingobium yanoikuyae YC-JY1, a bacterium efficiently degrading bisphenol A.</title>
        <authorList>
            <person name="Jia Y."/>
            <person name="Li X."/>
            <person name="Wang J."/>
            <person name="Eltoukhy A."/>
            <person name="Lamraoui I."/>
            <person name="Yan Y."/>
        </authorList>
    </citation>
    <scope>NUCLEOTIDE SEQUENCE [LARGE SCALE GENOMIC DNA]</scope>
    <source>
        <strain evidence="2 3">YC-JY1</strain>
    </source>
</reference>
<keyword evidence="1" id="KW-1133">Transmembrane helix</keyword>
<gene>
    <name evidence="2" type="ORF">GS397_13025</name>
</gene>
<dbReference type="EMBL" id="CP047218">
    <property type="protein sequence ID" value="QHD67866.1"/>
    <property type="molecule type" value="Genomic_DNA"/>
</dbReference>
<keyword evidence="1" id="KW-0812">Transmembrane</keyword>
<dbReference type="InterPro" id="IPR008523">
    <property type="entry name" value="DUF805"/>
</dbReference>
<evidence type="ECO:0000256" key="1">
    <source>
        <dbReference type="SAM" id="Phobius"/>
    </source>
</evidence>
<dbReference type="Pfam" id="PF05656">
    <property type="entry name" value="DUF805"/>
    <property type="match status" value="1"/>
</dbReference>
<dbReference type="RefSeq" id="WP_159366695.1">
    <property type="nucleotide sequence ID" value="NZ_CP047218.1"/>
</dbReference>
<name>A0A6P1GH62_SPHYA</name>
<evidence type="ECO:0000313" key="3">
    <source>
        <dbReference type="Proteomes" id="UP000464086"/>
    </source>
</evidence>
<dbReference type="Proteomes" id="UP000464086">
    <property type="component" value="Chromosome"/>
</dbReference>
<dbReference type="GO" id="GO:0005886">
    <property type="term" value="C:plasma membrane"/>
    <property type="evidence" value="ECO:0007669"/>
    <property type="project" value="TreeGrafter"/>
</dbReference>
<evidence type="ECO:0000313" key="2">
    <source>
        <dbReference type="EMBL" id="QHD67866.1"/>
    </source>
</evidence>
<dbReference type="AlphaFoldDB" id="A0A6P1GH62"/>